<dbReference type="CDD" id="cd01428">
    <property type="entry name" value="ADK"/>
    <property type="match status" value="1"/>
</dbReference>
<dbReference type="OrthoDB" id="9805030at2"/>
<dbReference type="NCBIfam" id="TIGR01351">
    <property type="entry name" value="adk"/>
    <property type="match status" value="1"/>
</dbReference>
<comment type="caution">
    <text evidence="5">Lacks conserved residue(s) required for the propagation of feature annotation.</text>
</comment>
<feature type="binding site" evidence="5">
    <location>
        <begin position="10"/>
        <end position="15"/>
    </location>
    <ligand>
        <name>ATP</name>
        <dbReference type="ChEBI" id="CHEBI:30616"/>
    </ligand>
</feature>
<keyword evidence="5" id="KW-0963">Cytoplasm</keyword>
<feature type="region of interest" description="Disordered" evidence="8">
    <location>
        <begin position="131"/>
        <end position="159"/>
    </location>
</feature>
<evidence type="ECO:0000313" key="9">
    <source>
        <dbReference type="EMBL" id="TCJ20000.1"/>
    </source>
</evidence>
<feature type="binding site" evidence="5">
    <location>
        <position position="89"/>
    </location>
    <ligand>
        <name>AMP</name>
        <dbReference type="ChEBI" id="CHEBI:456215"/>
    </ligand>
</feature>
<comment type="caution">
    <text evidence="9">The sequence shown here is derived from an EMBL/GenBank/DDBJ whole genome shotgun (WGS) entry which is preliminary data.</text>
</comment>
<dbReference type="NCBIfam" id="NF011100">
    <property type="entry name" value="PRK14527.1"/>
    <property type="match status" value="1"/>
</dbReference>
<dbReference type="Pfam" id="PF00406">
    <property type="entry name" value="ADK"/>
    <property type="match status" value="1"/>
</dbReference>
<keyword evidence="5 7" id="KW-0067">ATP-binding</keyword>
<keyword evidence="3 5" id="KW-0547">Nucleotide-binding</keyword>
<feature type="binding site" evidence="5">
    <location>
        <position position="156"/>
    </location>
    <ligand>
        <name>AMP</name>
        <dbReference type="ChEBI" id="CHEBI:456215"/>
    </ligand>
</feature>
<reference evidence="9 10" key="1">
    <citation type="submission" date="2019-03" db="EMBL/GenBank/DDBJ databases">
        <title>Whole genome sequence of a novel Rubrobacter taiwanensis strain, isolated from Yellowstone National Park.</title>
        <authorList>
            <person name="Freed S."/>
            <person name="Ramaley R.F."/>
            <person name="Kyndt J.A."/>
        </authorList>
    </citation>
    <scope>NUCLEOTIDE SEQUENCE [LARGE SCALE GENOMIC DNA]</scope>
    <source>
        <strain evidence="9 10">Yellowstone</strain>
    </source>
</reference>
<dbReference type="GO" id="GO:0044209">
    <property type="term" value="P:AMP salvage"/>
    <property type="evidence" value="ECO:0007669"/>
    <property type="project" value="UniProtKB-UniRule"/>
</dbReference>
<dbReference type="UniPathway" id="UPA00588">
    <property type="reaction ID" value="UER00649"/>
</dbReference>
<feature type="region of interest" description="NMP" evidence="5">
    <location>
        <begin position="30"/>
        <end position="59"/>
    </location>
</feature>
<dbReference type="Gene3D" id="3.40.50.300">
    <property type="entry name" value="P-loop containing nucleotide triphosphate hydrolases"/>
    <property type="match status" value="1"/>
</dbReference>
<dbReference type="InterPro" id="IPR027417">
    <property type="entry name" value="P-loop_NTPase"/>
</dbReference>
<accession>A0A4R1BQM6</accession>
<evidence type="ECO:0000256" key="1">
    <source>
        <dbReference type="ARBA" id="ARBA00022679"/>
    </source>
</evidence>
<evidence type="ECO:0000256" key="8">
    <source>
        <dbReference type="SAM" id="MobiDB-lite"/>
    </source>
</evidence>
<proteinExistence type="inferred from homology"/>
<keyword evidence="2 5" id="KW-0545">Nucleotide biosynthesis</keyword>
<keyword evidence="10" id="KW-1185">Reference proteome</keyword>
<dbReference type="GO" id="GO:0005524">
    <property type="term" value="F:ATP binding"/>
    <property type="evidence" value="ECO:0007669"/>
    <property type="project" value="UniProtKB-UniRule"/>
</dbReference>
<feature type="compositionally biased region" description="Basic and acidic residues" evidence="8">
    <location>
        <begin position="134"/>
        <end position="159"/>
    </location>
</feature>
<dbReference type="NCBIfam" id="NF001381">
    <property type="entry name" value="PRK00279.1-3"/>
    <property type="match status" value="1"/>
</dbReference>
<dbReference type="GO" id="GO:0005737">
    <property type="term" value="C:cytoplasm"/>
    <property type="evidence" value="ECO:0007669"/>
    <property type="project" value="UniProtKB-SubCell"/>
</dbReference>
<comment type="pathway">
    <text evidence="5">Purine metabolism; AMP biosynthesis via salvage pathway; AMP from ADP: step 1/1.</text>
</comment>
<evidence type="ECO:0000256" key="2">
    <source>
        <dbReference type="ARBA" id="ARBA00022727"/>
    </source>
</evidence>
<dbReference type="GO" id="GO:0004017">
    <property type="term" value="F:AMP kinase activity"/>
    <property type="evidence" value="ECO:0007669"/>
    <property type="project" value="UniProtKB-UniRule"/>
</dbReference>
<feature type="binding site" evidence="5">
    <location>
        <position position="124"/>
    </location>
    <ligand>
        <name>ATP</name>
        <dbReference type="ChEBI" id="CHEBI:30616"/>
    </ligand>
</feature>
<dbReference type="Proteomes" id="UP000295244">
    <property type="component" value="Unassembled WGS sequence"/>
</dbReference>
<evidence type="ECO:0000256" key="4">
    <source>
        <dbReference type="ARBA" id="ARBA00022777"/>
    </source>
</evidence>
<dbReference type="HAMAP" id="MF_00235">
    <property type="entry name" value="Adenylate_kinase_Adk"/>
    <property type="match status" value="1"/>
</dbReference>
<name>A0A4R1BQM6_9ACTN</name>
<comment type="catalytic activity">
    <reaction evidence="5 7">
        <text>AMP + ATP = 2 ADP</text>
        <dbReference type="Rhea" id="RHEA:12973"/>
        <dbReference type="ChEBI" id="CHEBI:30616"/>
        <dbReference type="ChEBI" id="CHEBI:456215"/>
        <dbReference type="ChEBI" id="CHEBI:456216"/>
        <dbReference type="EC" id="2.7.4.3"/>
    </reaction>
</comment>
<dbReference type="PROSITE" id="PS00113">
    <property type="entry name" value="ADENYLATE_KINASE"/>
    <property type="match status" value="1"/>
</dbReference>
<keyword evidence="4 5" id="KW-0418">Kinase</keyword>
<comment type="similarity">
    <text evidence="5 6">Belongs to the adenylate kinase family.</text>
</comment>
<feature type="binding site" evidence="5">
    <location>
        <begin position="133"/>
        <end position="134"/>
    </location>
    <ligand>
        <name>ATP</name>
        <dbReference type="ChEBI" id="CHEBI:30616"/>
    </ligand>
</feature>
<dbReference type="InterPro" id="IPR033690">
    <property type="entry name" value="Adenylat_kinase_CS"/>
</dbReference>
<sequence length="215" mass="24432">MKIVLLGPPGAGKGTQAQRLSEMLSYFHISTGRMVRAQIEAGTELGHRMRAYHDRGELVPDELILELLRPNLEPAGRWILDGFPRSIHQARVLDRMLEERGISLSHVIVLEAPDEVLVERVRGRLVSRSTGRTYHVEHDPPPDPREHLDPGPFERRTDDNEAALRRQLEIYRREIGDIKRFYAGKGILEEVDAARPIPEVTESILELLGHPERVG</sequence>
<dbReference type="InterPro" id="IPR006259">
    <property type="entry name" value="Adenyl_kin_sub"/>
</dbReference>
<feature type="binding site" evidence="5">
    <location>
        <begin position="57"/>
        <end position="59"/>
    </location>
    <ligand>
        <name>AMP</name>
        <dbReference type="ChEBI" id="CHEBI:456215"/>
    </ligand>
</feature>
<protein>
    <recommendedName>
        <fullName evidence="5 7">Adenylate kinase</fullName>
        <shortName evidence="5">AK</shortName>
        <ecNumber evidence="5 7">2.7.4.3</ecNumber>
    </recommendedName>
    <alternativeName>
        <fullName evidence="5">ATP-AMP transphosphorylase</fullName>
    </alternativeName>
    <alternativeName>
        <fullName evidence="5">ATP:AMP phosphotransferase</fullName>
    </alternativeName>
    <alternativeName>
        <fullName evidence="5">Adenylate monophosphate kinase</fullName>
    </alternativeName>
</protein>
<feature type="binding site" evidence="5">
    <location>
        <position position="31"/>
    </location>
    <ligand>
        <name>AMP</name>
        <dbReference type="ChEBI" id="CHEBI:456215"/>
    </ligand>
</feature>
<feature type="binding site" evidence="5">
    <location>
        <position position="36"/>
    </location>
    <ligand>
        <name>AMP</name>
        <dbReference type="ChEBI" id="CHEBI:456215"/>
    </ligand>
</feature>
<comment type="domain">
    <text evidence="5">Consists of three domains, a large central CORE domain and two small peripheral domains, NMPbind and LID, which undergo movements during catalysis. The LID domain closes over the site of phosphoryl transfer upon ATP binding. Assembling and dissambling the active center during each catalytic cycle provides an effective means to prevent ATP hydrolysis.</text>
</comment>
<comment type="subcellular location">
    <subcellularLocation>
        <location evidence="5 7">Cytoplasm</location>
    </subcellularLocation>
</comment>
<dbReference type="AlphaFoldDB" id="A0A4R1BQM6"/>
<evidence type="ECO:0000256" key="5">
    <source>
        <dbReference type="HAMAP-Rule" id="MF_00235"/>
    </source>
</evidence>
<dbReference type="EC" id="2.7.4.3" evidence="5 7"/>
<evidence type="ECO:0000313" key="10">
    <source>
        <dbReference type="Proteomes" id="UP000295244"/>
    </source>
</evidence>
<feature type="binding site" evidence="5">
    <location>
        <position position="195"/>
    </location>
    <ligand>
        <name>ATP</name>
        <dbReference type="ChEBI" id="CHEBI:30616"/>
    </ligand>
</feature>
<dbReference type="InterPro" id="IPR000850">
    <property type="entry name" value="Adenylat/UMP-CMP_kin"/>
</dbReference>
<dbReference type="EMBL" id="SKBU01000006">
    <property type="protein sequence ID" value="TCJ20000.1"/>
    <property type="molecule type" value="Genomic_DNA"/>
</dbReference>
<dbReference type="SUPFAM" id="SSF52540">
    <property type="entry name" value="P-loop containing nucleoside triphosphate hydrolases"/>
    <property type="match status" value="1"/>
</dbReference>
<dbReference type="PANTHER" id="PTHR23359">
    <property type="entry name" value="NUCLEOTIDE KINASE"/>
    <property type="match status" value="1"/>
</dbReference>
<keyword evidence="1 5" id="KW-0808">Transferase</keyword>
<organism evidence="9 10">
    <name type="scientific">Rubrobacter taiwanensis</name>
    <dbReference type="NCBI Taxonomy" id="185139"/>
    <lineage>
        <taxon>Bacteria</taxon>
        <taxon>Bacillati</taxon>
        <taxon>Actinomycetota</taxon>
        <taxon>Rubrobacteria</taxon>
        <taxon>Rubrobacterales</taxon>
        <taxon>Rubrobacteraceae</taxon>
        <taxon>Rubrobacter</taxon>
    </lineage>
</organism>
<dbReference type="RefSeq" id="WP_132688453.1">
    <property type="nucleotide sequence ID" value="NZ_SKBU01000006.1"/>
</dbReference>
<evidence type="ECO:0000256" key="6">
    <source>
        <dbReference type="RuleBase" id="RU003330"/>
    </source>
</evidence>
<feature type="binding site" evidence="5">
    <location>
        <begin position="82"/>
        <end position="85"/>
    </location>
    <ligand>
        <name>AMP</name>
        <dbReference type="ChEBI" id="CHEBI:456215"/>
    </ligand>
</feature>
<evidence type="ECO:0000256" key="3">
    <source>
        <dbReference type="ARBA" id="ARBA00022741"/>
    </source>
</evidence>
<dbReference type="PRINTS" id="PR00094">
    <property type="entry name" value="ADENYLTKNASE"/>
</dbReference>
<comment type="subunit">
    <text evidence="5 7">Monomer.</text>
</comment>
<comment type="function">
    <text evidence="5">Catalyzes the reversible transfer of the terminal phosphate group between ATP and AMP. Plays an important role in cellular energy homeostasis and in adenine nucleotide metabolism.</text>
</comment>
<evidence type="ECO:0000256" key="7">
    <source>
        <dbReference type="RuleBase" id="RU003331"/>
    </source>
</evidence>
<gene>
    <name evidence="5" type="primary">adk</name>
    <name evidence="9" type="ORF">E0L93_03375</name>
</gene>